<dbReference type="EMBL" id="CP022405">
    <property type="protein sequence ID" value="QDY32684.1"/>
    <property type="molecule type" value="Genomic_DNA"/>
</dbReference>
<gene>
    <name evidence="1" type="ORF">CGS26_10075</name>
</gene>
<dbReference type="Proteomes" id="UP000962161">
    <property type="component" value="Chromosome"/>
</dbReference>
<sequence length="65" mass="7860">MRCRYCNSEMMPQDNDRMGYDTYSKIYICLNSKCKAVYEEWTTSKGASLVDRNRWFNPKIKDFEK</sequence>
<dbReference type="AlphaFoldDB" id="A0AAE6LUT6"/>
<evidence type="ECO:0000313" key="2">
    <source>
        <dbReference type="Proteomes" id="UP000962161"/>
    </source>
</evidence>
<proteinExistence type="predicted"/>
<name>A0AAE6LUT6_CLOSG</name>
<protein>
    <submittedName>
        <fullName evidence="1">Uncharacterized protein</fullName>
    </submittedName>
</protein>
<accession>A0AAE6LUT6</accession>
<evidence type="ECO:0000313" key="1">
    <source>
        <dbReference type="EMBL" id="QDY32684.1"/>
    </source>
</evidence>
<reference evidence="1" key="1">
    <citation type="submission" date="2017-07" db="EMBL/GenBank/DDBJ databases">
        <title>Genome sequencing of BoNT-producing clostridia.</title>
        <authorList>
            <person name="Williamson C."/>
        </authorList>
    </citation>
    <scope>NUCLEOTIDE SEQUENCE</scope>
    <source>
        <strain evidence="1">AM553</strain>
    </source>
</reference>
<organism evidence="1 2">
    <name type="scientific">Clostridium sporogenes</name>
    <dbReference type="NCBI Taxonomy" id="1509"/>
    <lineage>
        <taxon>Bacteria</taxon>
        <taxon>Bacillati</taxon>
        <taxon>Bacillota</taxon>
        <taxon>Clostridia</taxon>
        <taxon>Eubacteriales</taxon>
        <taxon>Clostridiaceae</taxon>
        <taxon>Clostridium</taxon>
    </lineage>
</organism>
<dbReference type="RefSeq" id="WP_061329888.1">
    <property type="nucleotide sequence ID" value="NZ_CP022405.1"/>
</dbReference>